<feature type="compositionally biased region" description="Polar residues" evidence="1">
    <location>
        <begin position="447"/>
        <end position="460"/>
    </location>
</feature>
<feature type="region of interest" description="Disordered" evidence="1">
    <location>
        <begin position="380"/>
        <end position="482"/>
    </location>
</feature>
<name>A0A0F7SQE9_PHARH</name>
<accession>A0A0F7SQE9</accession>
<feature type="compositionally biased region" description="Low complexity" evidence="1">
    <location>
        <begin position="224"/>
        <end position="237"/>
    </location>
</feature>
<sequence length="1119" mass="120879">MSSASFTPSTPSTPHPRLISKMAVVACYTEGGRSIGHDAHDGVVVSLFCKVNIRKGGYARHLLFPDENITLLSTSAHPLESPQNALLLNPPPPLPIQEAAQYLNIPTTIQSSPSSSTSSRTLSRSQKVKIVIQDFSVCLISEGGKSKGDLPRSAGRPIESGANEETSKAWLIMLEFLIPLKSRPPLNRYAISIPLPRCLSNTLSFRLQGSSSSEEEANTAHSFLTTPRLLPGPSSSRSNIDRLDRILEGTFQSTTSLEIRWAPQQMTFNESSGNISIGAGAVRPVALRNTQQRTIYHVMGEERKDELIKVKVEWELTSTVHYSGVENTGHLDFSVDAPSDFIWDDLPLLQANRGLSSSSTLVPQPLDESHFTETGPQLEDSLVISPSPLHSSPTSSLNKLRVPISSVSKNSLSRKGSGESSSHPSLLRQQPPSSVDLGDRVDASFSAFDTSLRPSPSSSPIVKHQSPLGNSPSLHPSAPAELPSGHQAKVFRLNLDISQIHVSREPFVVNVSGTVLLKPSTTGEVALPEFAIEVDWLGSEADLRAREWLIQAPKQVKVYPPSIVERLPDQREGKAWGVSSLVDLETSYSFVVGLPVSTSEADLSTVSATMSPARAIRRKSSLFVRQPSPPLEIYASTSLAAQLSSSESLVPFTGSRSILSVYMDTFLSIDSAQKGEPKLWNQLSRMKVSLSPSNPSTSLHEEDAFFEFGIIAGPSVSSVTSTPALNTVPFVQIVSIHVDGVSLPFTLQKDPALDPGSDIVAGALGYIRVGLDDETREVGGQLEVLYTVSGLRSSIDGLRSQKKGSPLNWDRRSNKATAGEGFQLGLPSFENEVKWEEITVHVIDGYFLSIDAKSSSPSFVNTTSKSVVRSVTHSLPALATPHLSVMPLTSPPLASKSNPTPASLSWSRLPFLLLTFWLLFSIGSEIRALRSGMIEMAVEMRGKNEMIQRALERCETGYQRPISAWQAPFVPPSTSPLPLSSPERLSAVSVTRAVSSFATSGSASASASASPSSLSDTTSATPFDISSSIAYRSRSPSTTQDYIHTRSSAEHSPLRPNFVHVPIFQPPLPSSTHGSGSLSPTSSYSFTTLDQFLSYTKQLINQDAFSRRLTALRQLVGYG</sequence>
<proteinExistence type="predicted"/>
<feature type="compositionally biased region" description="Low complexity" evidence="1">
    <location>
        <begin position="385"/>
        <end position="397"/>
    </location>
</feature>
<dbReference type="EMBL" id="LN483142">
    <property type="protein sequence ID" value="CED82795.1"/>
    <property type="molecule type" value="Genomic_DNA"/>
</dbReference>
<reference evidence="2" key="1">
    <citation type="submission" date="2014-08" db="EMBL/GenBank/DDBJ databases">
        <authorList>
            <person name="Sharma Rahul"/>
            <person name="Thines Marco"/>
        </authorList>
    </citation>
    <scope>NUCLEOTIDE SEQUENCE</scope>
</reference>
<evidence type="ECO:0000256" key="1">
    <source>
        <dbReference type="SAM" id="MobiDB-lite"/>
    </source>
</evidence>
<evidence type="ECO:0000313" key="2">
    <source>
        <dbReference type="EMBL" id="CED82795.1"/>
    </source>
</evidence>
<feature type="compositionally biased region" description="Low complexity" evidence="1">
    <location>
        <begin position="411"/>
        <end position="427"/>
    </location>
</feature>
<organism evidence="2">
    <name type="scientific">Phaffia rhodozyma</name>
    <name type="common">Yeast</name>
    <name type="synonym">Xanthophyllomyces dendrorhous</name>
    <dbReference type="NCBI Taxonomy" id="264483"/>
    <lineage>
        <taxon>Eukaryota</taxon>
        <taxon>Fungi</taxon>
        <taxon>Dikarya</taxon>
        <taxon>Basidiomycota</taxon>
        <taxon>Agaricomycotina</taxon>
        <taxon>Tremellomycetes</taxon>
        <taxon>Cystofilobasidiales</taxon>
        <taxon>Mrakiaceae</taxon>
        <taxon>Phaffia</taxon>
    </lineage>
</organism>
<dbReference type="AlphaFoldDB" id="A0A0F7SQE9"/>
<feature type="region of interest" description="Disordered" evidence="1">
    <location>
        <begin position="216"/>
        <end position="237"/>
    </location>
</feature>
<protein>
    <submittedName>
        <fullName evidence="2">Uncharacterized protein</fullName>
    </submittedName>
</protein>